<name>A0A0A9U4C5_ARUDO</name>
<dbReference type="EMBL" id="GBRH01270843">
    <property type="protein sequence ID" value="JAD27052.1"/>
    <property type="molecule type" value="Transcribed_RNA"/>
</dbReference>
<reference evidence="1" key="1">
    <citation type="submission" date="2014-09" db="EMBL/GenBank/DDBJ databases">
        <authorList>
            <person name="Magalhaes I.L.F."/>
            <person name="Oliveira U."/>
            <person name="Santos F.R."/>
            <person name="Vidigal T.H.D.A."/>
            <person name="Brescovit A.D."/>
            <person name="Santos A.J."/>
        </authorList>
    </citation>
    <scope>NUCLEOTIDE SEQUENCE</scope>
    <source>
        <tissue evidence="1">Shoot tissue taken approximately 20 cm above the soil surface</tissue>
    </source>
</reference>
<dbReference type="AlphaFoldDB" id="A0A0A9U4C5"/>
<reference evidence="1" key="2">
    <citation type="journal article" date="2015" name="Data Brief">
        <title>Shoot transcriptome of the giant reed, Arundo donax.</title>
        <authorList>
            <person name="Barrero R.A."/>
            <person name="Guerrero F.D."/>
            <person name="Moolhuijzen P."/>
            <person name="Goolsby J.A."/>
            <person name="Tidwell J."/>
            <person name="Bellgard S.E."/>
            <person name="Bellgard M.I."/>
        </authorList>
    </citation>
    <scope>NUCLEOTIDE SEQUENCE</scope>
    <source>
        <tissue evidence="1">Shoot tissue taken approximately 20 cm above the soil surface</tissue>
    </source>
</reference>
<accession>A0A0A9U4C5</accession>
<sequence length="53" mass="5880">MQNSSKQTGTIAAGLYNNFFSSKYHDSSTILPSYLKKLKTLLQLGNDANIRSL</sequence>
<organism evidence="1">
    <name type="scientific">Arundo donax</name>
    <name type="common">Giant reed</name>
    <name type="synonym">Donax arundinaceus</name>
    <dbReference type="NCBI Taxonomy" id="35708"/>
    <lineage>
        <taxon>Eukaryota</taxon>
        <taxon>Viridiplantae</taxon>
        <taxon>Streptophyta</taxon>
        <taxon>Embryophyta</taxon>
        <taxon>Tracheophyta</taxon>
        <taxon>Spermatophyta</taxon>
        <taxon>Magnoliopsida</taxon>
        <taxon>Liliopsida</taxon>
        <taxon>Poales</taxon>
        <taxon>Poaceae</taxon>
        <taxon>PACMAD clade</taxon>
        <taxon>Arundinoideae</taxon>
        <taxon>Arundineae</taxon>
        <taxon>Arundo</taxon>
    </lineage>
</organism>
<evidence type="ECO:0000313" key="1">
    <source>
        <dbReference type="EMBL" id="JAD27052.1"/>
    </source>
</evidence>
<proteinExistence type="predicted"/>
<protein>
    <submittedName>
        <fullName evidence="1">Uncharacterized protein</fullName>
    </submittedName>
</protein>